<keyword evidence="1" id="KW-0175">Coiled coil</keyword>
<proteinExistence type="predicted"/>
<keyword evidence="4" id="KW-1185">Reference proteome</keyword>
<dbReference type="EMBL" id="AUSU01004102">
    <property type="protein sequence ID" value="EPS65683.1"/>
    <property type="molecule type" value="Genomic_DNA"/>
</dbReference>
<feature type="compositionally biased region" description="Polar residues" evidence="2">
    <location>
        <begin position="55"/>
        <end position="72"/>
    </location>
</feature>
<protein>
    <submittedName>
        <fullName evidence="3">Uncharacterized protein</fullName>
    </submittedName>
</protein>
<reference evidence="3 4" key="1">
    <citation type="journal article" date="2013" name="BMC Genomics">
        <title>The miniature genome of a carnivorous plant Genlisea aurea contains a low number of genes and short non-coding sequences.</title>
        <authorList>
            <person name="Leushkin E.V."/>
            <person name="Sutormin R.A."/>
            <person name="Nabieva E.R."/>
            <person name="Penin A.A."/>
            <person name="Kondrashov A.S."/>
            <person name="Logacheva M.D."/>
        </authorList>
    </citation>
    <scope>NUCLEOTIDE SEQUENCE [LARGE SCALE GENOMIC DNA]</scope>
</reference>
<feature type="compositionally biased region" description="Basic and acidic residues" evidence="2">
    <location>
        <begin position="374"/>
        <end position="383"/>
    </location>
</feature>
<feature type="non-terminal residue" evidence="3">
    <location>
        <position position="407"/>
    </location>
</feature>
<comment type="caution">
    <text evidence="3">The sequence shown here is derived from an EMBL/GenBank/DDBJ whole genome shotgun (WGS) entry which is preliminary data.</text>
</comment>
<feature type="region of interest" description="Disordered" evidence="2">
    <location>
        <begin position="91"/>
        <end position="137"/>
    </location>
</feature>
<feature type="compositionally biased region" description="Polar residues" evidence="2">
    <location>
        <begin position="388"/>
        <end position="407"/>
    </location>
</feature>
<feature type="compositionally biased region" description="Basic and acidic residues" evidence="2">
    <location>
        <begin position="110"/>
        <end position="123"/>
    </location>
</feature>
<evidence type="ECO:0000313" key="4">
    <source>
        <dbReference type="Proteomes" id="UP000015453"/>
    </source>
</evidence>
<feature type="region of interest" description="Disordered" evidence="2">
    <location>
        <begin position="372"/>
        <end position="407"/>
    </location>
</feature>
<dbReference type="Proteomes" id="UP000015453">
    <property type="component" value="Unassembled WGS sequence"/>
</dbReference>
<name>S8DRD4_9LAMI</name>
<feature type="region of interest" description="Disordered" evidence="2">
    <location>
        <begin position="1"/>
        <end position="77"/>
    </location>
</feature>
<evidence type="ECO:0000313" key="3">
    <source>
        <dbReference type="EMBL" id="EPS65683.1"/>
    </source>
</evidence>
<feature type="non-terminal residue" evidence="3">
    <location>
        <position position="1"/>
    </location>
</feature>
<feature type="region of interest" description="Disordered" evidence="2">
    <location>
        <begin position="335"/>
        <end position="356"/>
    </location>
</feature>
<dbReference type="PANTHER" id="PTHR31071:SF7">
    <property type="entry name" value="OS04G0382800 PROTEIN"/>
    <property type="match status" value="1"/>
</dbReference>
<feature type="coiled-coil region" evidence="1">
    <location>
        <begin position="229"/>
        <end position="325"/>
    </location>
</feature>
<sequence length="407" mass="44700">GISMQKLRSPGKNRKRGGGGSSSSSSSSIIRSCKSNNRVGKDRSETLFPIWGTTPLRSFMNSPNVNSQSGKSTRGPVSARKLAATLWELSEIPTAETGSSQQHKRNGGGGKKEEFRGRGHLLDPSHSSPTRSEKMEMGCHQRAPLISERLRLEDQNDAVFDSISQSSLVQVIEDQPAISIHGGGGGGGFNSKNKLKDISNALTTSKELLKIISRLWVCADQSSSHLSVISALHAELERARLQVNHLIRDPPEKQRHRAIEAAVRAVSNELESERKLRRRLESLNKKLGNELVEIKSSFIETVKELQNEKRTREITEQMCDELVRNADGEAVVVRGNGENPKAAKTRNHRTEAKNSSAIRRLKKQLEGFLGGAANKRDDEDKNNDNAASNHISGRTPSLQRSVSDGVE</sequence>
<organism evidence="3 4">
    <name type="scientific">Genlisea aurea</name>
    <dbReference type="NCBI Taxonomy" id="192259"/>
    <lineage>
        <taxon>Eukaryota</taxon>
        <taxon>Viridiplantae</taxon>
        <taxon>Streptophyta</taxon>
        <taxon>Embryophyta</taxon>
        <taxon>Tracheophyta</taxon>
        <taxon>Spermatophyta</taxon>
        <taxon>Magnoliopsida</taxon>
        <taxon>eudicotyledons</taxon>
        <taxon>Gunneridae</taxon>
        <taxon>Pentapetalae</taxon>
        <taxon>asterids</taxon>
        <taxon>lamiids</taxon>
        <taxon>Lamiales</taxon>
        <taxon>Lentibulariaceae</taxon>
        <taxon>Genlisea</taxon>
    </lineage>
</organism>
<dbReference type="InterPro" id="IPR043424">
    <property type="entry name" value="BLT-like"/>
</dbReference>
<dbReference type="OrthoDB" id="691984at2759"/>
<feature type="compositionally biased region" description="Low complexity" evidence="2">
    <location>
        <begin position="22"/>
        <end position="38"/>
    </location>
</feature>
<dbReference type="PANTHER" id="PTHR31071">
    <property type="entry name" value="GB|AAF24581.1"/>
    <property type="match status" value="1"/>
</dbReference>
<evidence type="ECO:0000256" key="2">
    <source>
        <dbReference type="SAM" id="MobiDB-lite"/>
    </source>
</evidence>
<evidence type="ECO:0000256" key="1">
    <source>
        <dbReference type="SAM" id="Coils"/>
    </source>
</evidence>
<accession>S8DRD4</accession>
<gene>
    <name evidence="3" type="ORF">M569_09099</name>
</gene>
<dbReference type="AlphaFoldDB" id="S8DRD4"/>